<evidence type="ECO:0000313" key="2">
    <source>
        <dbReference type="WBParaSite" id="JU765_v2.g6561.t1"/>
    </source>
</evidence>
<accession>A0AC34RGJ6</accession>
<dbReference type="WBParaSite" id="JU765_v2.g6561.t1">
    <property type="protein sequence ID" value="JU765_v2.g6561.t1"/>
    <property type="gene ID" value="JU765_v2.g6561"/>
</dbReference>
<dbReference type="Proteomes" id="UP000887576">
    <property type="component" value="Unplaced"/>
</dbReference>
<proteinExistence type="predicted"/>
<protein>
    <submittedName>
        <fullName evidence="2">GH16 domain-containing protein</fullName>
    </submittedName>
</protein>
<sequence>MTDSNMVLAWSDEFNGDSIDRNKWNFDMGTNNNGWGNNEPQCYTDRPQNAYVSNGCLVIQALRENYGGCSYTSARLKTQGKFSVKYGKFEMRAKLPSGQGMWPAFWLLGDNIGQVGWPACGEIDIMEFIGKDPKNVHGATHGSGFDTCNSYYNGNGFSDWHTYAANWQPYPDRIEFSVDGNIYKTVTPADTHGHWPFNDQNMFIILNLATGGNWPGYPDGSTQFPQQFVIDYVRVYEWAG</sequence>
<reference evidence="2" key="1">
    <citation type="submission" date="2022-11" db="UniProtKB">
        <authorList>
            <consortium name="WormBaseParasite"/>
        </authorList>
    </citation>
    <scope>IDENTIFICATION</scope>
</reference>
<organism evidence="1 2">
    <name type="scientific">Panagrolaimus sp. JU765</name>
    <dbReference type="NCBI Taxonomy" id="591449"/>
    <lineage>
        <taxon>Eukaryota</taxon>
        <taxon>Metazoa</taxon>
        <taxon>Ecdysozoa</taxon>
        <taxon>Nematoda</taxon>
        <taxon>Chromadorea</taxon>
        <taxon>Rhabditida</taxon>
        <taxon>Tylenchina</taxon>
        <taxon>Panagrolaimomorpha</taxon>
        <taxon>Panagrolaimoidea</taxon>
        <taxon>Panagrolaimidae</taxon>
        <taxon>Panagrolaimus</taxon>
    </lineage>
</organism>
<name>A0AC34RGJ6_9BILA</name>
<evidence type="ECO:0000313" key="1">
    <source>
        <dbReference type="Proteomes" id="UP000887576"/>
    </source>
</evidence>